<proteinExistence type="inferred from homology"/>
<dbReference type="PANTHER" id="PTHR43085">
    <property type="entry name" value="HEXOKINASE FAMILY MEMBER"/>
    <property type="match status" value="1"/>
</dbReference>
<dbReference type="AlphaFoldDB" id="A0A397RUV3"/>
<keyword evidence="2" id="KW-0808">Transferase</keyword>
<evidence type="ECO:0000256" key="1">
    <source>
        <dbReference type="ARBA" id="ARBA00010688"/>
    </source>
</evidence>
<comment type="similarity">
    <text evidence="1">Belongs to the carbohydrate kinase PfkB family.</text>
</comment>
<dbReference type="InterPro" id="IPR029056">
    <property type="entry name" value="Ribokinase-like"/>
</dbReference>
<reference evidence="5 6" key="1">
    <citation type="submission" date="2018-08" db="EMBL/GenBank/DDBJ databases">
        <title>Genomic Encyclopedia of Archaeal and Bacterial Type Strains, Phase II (KMG-II): from individual species to whole genera.</title>
        <authorList>
            <person name="Goeker M."/>
        </authorList>
    </citation>
    <scope>NUCLEOTIDE SEQUENCE [LARGE SCALE GENOMIC DNA]</scope>
    <source>
        <strain evidence="5 6">ATCC 27112</strain>
    </source>
</reference>
<evidence type="ECO:0000256" key="2">
    <source>
        <dbReference type="ARBA" id="ARBA00022679"/>
    </source>
</evidence>
<dbReference type="InterPro" id="IPR050306">
    <property type="entry name" value="PfkB_Carbo_kinase"/>
</dbReference>
<evidence type="ECO:0000256" key="3">
    <source>
        <dbReference type="ARBA" id="ARBA00022777"/>
    </source>
</evidence>
<keyword evidence="6" id="KW-1185">Reference proteome</keyword>
<dbReference type="InterPro" id="IPR011611">
    <property type="entry name" value="PfkB_dom"/>
</dbReference>
<name>A0A397RUV3_9MOLU</name>
<feature type="domain" description="Carbohydrate kinase PfkB" evidence="4">
    <location>
        <begin position="21"/>
        <end position="333"/>
    </location>
</feature>
<sequence length="340" mass="37552">MFLDKNIYNTFEGIKERRDIMKKILAIGEALIDFIANESGFEVKDVTSFSPKVGGAPANVCGAAAKLGNPAGMITMLGLDQFGDKIVEYLKENNVSTEYLYRTSEASTSLAFVSKLLNGDSNYTFFRNPGADMLLEPDKIKALWFRNTYALHFCSVDLGNFPMRQAHLKAIEYANMHDSIISFDPNIRIALWPSETSLRNAIIQFIPLCNILKISSDELEFITGKSNIKDALSDLFIGNVELIIYTKGKDGAEAYTKKASALVDGIKVSNVVDTTGAGDGFIGSFLVQLNKRKIEKANLKDLDSKTLEELLDFSNRFCAKSITRHGAIASYPTEDEMGSN</sequence>
<protein>
    <submittedName>
        <fullName evidence="5">Fructokinase</fullName>
    </submittedName>
</protein>
<gene>
    <name evidence="5" type="ORF">EI71_00946</name>
</gene>
<evidence type="ECO:0000313" key="6">
    <source>
        <dbReference type="Proteomes" id="UP000266506"/>
    </source>
</evidence>
<dbReference type="FunCoup" id="A0A397RUV3">
    <property type="interactions" value="36"/>
</dbReference>
<dbReference type="SUPFAM" id="SSF53613">
    <property type="entry name" value="Ribokinase-like"/>
    <property type="match status" value="1"/>
</dbReference>
<evidence type="ECO:0000259" key="4">
    <source>
        <dbReference type="Pfam" id="PF00294"/>
    </source>
</evidence>
<dbReference type="PANTHER" id="PTHR43085:SF54">
    <property type="entry name" value="PUTATIVE-RELATED"/>
    <property type="match status" value="1"/>
</dbReference>
<dbReference type="InParanoid" id="A0A397RUV3"/>
<dbReference type="Proteomes" id="UP000266506">
    <property type="component" value="Unassembled WGS sequence"/>
</dbReference>
<dbReference type="GO" id="GO:0016301">
    <property type="term" value="F:kinase activity"/>
    <property type="evidence" value="ECO:0007669"/>
    <property type="project" value="UniProtKB-KW"/>
</dbReference>
<dbReference type="CDD" id="cd01167">
    <property type="entry name" value="bac_FRK"/>
    <property type="match status" value="1"/>
</dbReference>
<dbReference type="Pfam" id="PF00294">
    <property type="entry name" value="PfkB"/>
    <property type="match status" value="1"/>
</dbReference>
<keyword evidence="3 5" id="KW-0418">Kinase</keyword>
<organism evidence="5 6">
    <name type="scientific">Anaeroplasma bactoclasticum</name>
    <dbReference type="NCBI Taxonomy" id="2088"/>
    <lineage>
        <taxon>Bacteria</taxon>
        <taxon>Bacillati</taxon>
        <taxon>Mycoplasmatota</taxon>
        <taxon>Mollicutes</taxon>
        <taxon>Anaeroplasmatales</taxon>
        <taxon>Anaeroplasmataceae</taxon>
        <taxon>Anaeroplasma</taxon>
    </lineage>
</organism>
<accession>A0A397RUV3</accession>
<dbReference type="Gene3D" id="3.40.1190.20">
    <property type="match status" value="1"/>
</dbReference>
<evidence type="ECO:0000313" key="5">
    <source>
        <dbReference type="EMBL" id="RIA75915.1"/>
    </source>
</evidence>
<comment type="caution">
    <text evidence="5">The sequence shown here is derived from an EMBL/GenBank/DDBJ whole genome shotgun (WGS) entry which is preliminary data.</text>
</comment>
<dbReference type="EMBL" id="QXEV01000008">
    <property type="protein sequence ID" value="RIA75915.1"/>
    <property type="molecule type" value="Genomic_DNA"/>
</dbReference>